<dbReference type="RefSeq" id="WP_134213661.1">
    <property type="nucleotide sequence ID" value="NZ_QFFZ01000016.1"/>
</dbReference>
<keyword evidence="1" id="KW-0472">Membrane</keyword>
<evidence type="ECO:0000256" key="1">
    <source>
        <dbReference type="SAM" id="Phobius"/>
    </source>
</evidence>
<keyword evidence="1" id="KW-0812">Transmembrane</keyword>
<accession>A0A4Y7RR82</accession>
<feature type="transmembrane region" description="Helical" evidence="1">
    <location>
        <begin position="53"/>
        <end position="71"/>
    </location>
</feature>
<organism evidence="2 3">
    <name type="scientific">Pelotomaculum propionicicum</name>
    <dbReference type="NCBI Taxonomy" id="258475"/>
    <lineage>
        <taxon>Bacteria</taxon>
        <taxon>Bacillati</taxon>
        <taxon>Bacillota</taxon>
        <taxon>Clostridia</taxon>
        <taxon>Eubacteriales</taxon>
        <taxon>Desulfotomaculaceae</taxon>
        <taxon>Pelotomaculum</taxon>
    </lineage>
</organism>
<name>A0A4Y7RR82_9FIRM</name>
<dbReference type="Proteomes" id="UP000297597">
    <property type="component" value="Unassembled WGS sequence"/>
</dbReference>
<protein>
    <submittedName>
        <fullName evidence="2">Uncharacterized protein</fullName>
    </submittedName>
</protein>
<dbReference type="EMBL" id="QFFZ01000016">
    <property type="protein sequence ID" value="TEB11276.1"/>
    <property type="molecule type" value="Genomic_DNA"/>
</dbReference>
<keyword evidence="1" id="KW-1133">Transmembrane helix</keyword>
<proteinExistence type="predicted"/>
<reference evidence="2 3" key="1">
    <citation type="journal article" date="2018" name="Environ. Microbiol.">
        <title>Novel energy conservation strategies and behaviour of Pelotomaculum schinkii driving syntrophic propionate catabolism.</title>
        <authorList>
            <person name="Hidalgo-Ahumada C.A.P."/>
            <person name="Nobu M.K."/>
            <person name="Narihiro T."/>
            <person name="Tamaki H."/>
            <person name="Liu W.T."/>
            <person name="Kamagata Y."/>
            <person name="Stams A.J.M."/>
            <person name="Imachi H."/>
            <person name="Sousa D.Z."/>
        </authorList>
    </citation>
    <scope>NUCLEOTIDE SEQUENCE [LARGE SCALE GENOMIC DNA]</scope>
    <source>
        <strain evidence="2 3">MGP</strain>
    </source>
</reference>
<evidence type="ECO:0000313" key="3">
    <source>
        <dbReference type="Proteomes" id="UP000297597"/>
    </source>
</evidence>
<evidence type="ECO:0000313" key="2">
    <source>
        <dbReference type="EMBL" id="TEB11276.1"/>
    </source>
</evidence>
<comment type="caution">
    <text evidence="2">The sequence shown here is derived from an EMBL/GenBank/DDBJ whole genome shotgun (WGS) entry which is preliminary data.</text>
</comment>
<dbReference type="AlphaFoldDB" id="A0A4Y7RR82"/>
<sequence>MNNRYRPDNLTTLIAAGLLLLAAGGDFAGMLAFSGIALIVTIISFQKNKKNKGALLVAVMGCLLALFLTFARQGR</sequence>
<gene>
    <name evidence="2" type="ORF">Pmgp_01811</name>
</gene>
<keyword evidence="3" id="KW-1185">Reference proteome</keyword>
<feature type="transmembrane region" description="Helical" evidence="1">
    <location>
        <begin position="12"/>
        <end position="41"/>
    </location>
</feature>